<evidence type="ECO:0000259" key="2">
    <source>
        <dbReference type="SMART" id="SM01071"/>
    </source>
</evidence>
<dbReference type="InterPro" id="IPR013855">
    <property type="entry name" value="Cdc37_N_dom"/>
</dbReference>
<dbReference type="PANTHER" id="PTHR12800">
    <property type="entry name" value="CDC37-RELATED"/>
    <property type="match status" value="1"/>
</dbReference>
<dbReference type="GO" id="GO:0006457">
    <property type="term" value="P:protein folding"/>
    <property type="evidence" value="ECO:0007669"/>
    <property type="project" value="TreeGrafter"/>
</dbReference>
<dbReference type="EMBL" id="ML122374">
    <property type="protein sequence ID" value="RPD52313.1"/>
    <property type="molecule type" value="Genomic_DNA"/>
</dbReference>
<evidence type="ECO:0000313" key="3">
    <source>
        <dbReference type="EMBL" id="RPD52313.1"/>
    </source>
</evidence>
<protein>
    <recommendedName>
        <fullName evidence="2">Cdc37 N-terminal domain-containing protein</fullName>
    </recommendedName>
</protein>
<dbReference type="PANTHER" id="PTHR12800:SF4">
    <property type="entry name" value="HSP90 CO-CHAPERONE CDC37"/>
    <property type="match status" value="1"/>
</dbReference>
<dbReference type="STRING" id="1328759.A0A5C2RL89"/>
<sequence>MPLNYSKRDKLELSDDSDIEGHPNVDKRGYRRWKERAIHEQREERKLKIAQYKPDIACNDVRMPRLQEITKDVEENGPDTLR</sequence>
<dbReference type="Pfam" id="PF03234">
    <property type="entry name" value="CDC37_N"/>
    <property type="match status" value="1"/>
</dbReference>
<name>A0A5C2RL89_9APHY</name>
<reference evidence="3" key="1">
    <citation type="journal article" date="2018" name="Genome Biol. Evol.">
        <title>Genomics and development of Lentinus tigrinus, a white-rot wood-decaying mushroom with dimorphic fruiting bodies.</title>
        <authorList>
            <person name="Wu B."/>
            <person name="Xu Z."/>
            <person name="Knudson A."/>
            <person name="Carlson A."/>
            <person name="Chen N."/>
            <person name="Kovaka S."/>
            <person name="LaButti K."/>
            <person name="Lipzen A."/>
            <person name="Pennachio C."/>
            <person name="Riley R."/>
            <person name="Schakwitz W."/>
            <person name="Umezawa K."/>
            <person name="Ohm R.A."/>
            <person name="Grigoriev I.V."/>
            <person name="Nagy L.G."/>
            <person name="Gibbons J."/>
            <person name="Hibbett D."/>
        </authorList>
    </citation>
    <scope>NUCLEOTIDE SEQUENCE [LARGE SCALE GENOMIC DNA]</scope>
    <source>
        <strain evidence="3">ALCF2SS1-6</strain>
    </source>
</reference>
<accession>A0A5C2RL89</accession>
<feature type="domain" description="Cdc37 N-terminal" evidence="2">
    <location>
        <begin position="2"/>
        <end position="80"/>
    </location>
</feature>
<feature type="region of interest" description="Disordered" evidence="1">
    <location>
        <begin position="1"/>
        <end position="28"/>
    </location>
</feature>
<dbReference type="GO" id="GO:0051082">
    <property type="term" value="F:unfolded protein binding"/>
    <property type="evidence" value="ECO:0007669"/>
    <property type="project" value="TreeGrafter"/>
</dbReference>
<proteinExistence type="predicted"/>
<dbReference type="SMART" id="SM01071">
    <property type="entry name" value="CDC37_N"/>
    <property type="match status" value="1"/>
</dbReference>
<dbReference type="OrthoDB" id="440202at2759"/>
<evidence type="ECO:0000256" key="1">
    <source>
        <dbReference type="SAM" id="MobiDB-lite"/>
    </source>
</evidence>
<organism evidence="3 4">
    <name type="scientific">Lentinus tigrinus ALCF2SS1-6</name>
    <dbReference type="NCBI Taxonomy" id="1328759"/>
    <lineage>
        <taxon>Eukaryota</taxon>
        <taxon>Fungi</taxon>
        <taxon>Dikarya</taxon>
        <taxon>Basidiomycota</taxon>
        <taxon>Agaricomycotina</taxon>
        <taxon>Agaricomycetes</taxon>
        <taxon>Polyporales</taxon>
        <taxon>Polyporaceae</taxon>
        <taxon>Lentinus</taxon>
    </lineage>
</organism>
<evidence type="ECO:0000313" key="4">
    <source>
        <dbReference type="Proteomes" id="UP000313359"/>
    </source>
</evidence>
<dbReference type="AlphaFoldDB" id="A0A5C2RL89"/>
<dbReference type="GO" id="GO:0005737">
    <property type="term" value="C:cytoplasm"/>
    <property type="evidence" value="ECO:0007669"/>
    <property type="project" value="TreeGrafter"/>
</dbReference>
<gene>
    <name evidence="3" type="ORF">L227DRAFT_471519</name>
</gene>
<dbReference type="GO" id="GO:0051087">
    <property type="term" value="F:protein-folding chaperone binding"/>
    <property type="evidence" value="ECO:0007669"/>
    <property type="project" value="TreeGrafter"/>
</dbReference>
<keyword evidence="4" id="KW-1185">Reference proteome</keyword>
<dbReference type="Proteomes" id="UP000313359">
    <property type="component" value="Unassembled WGS sequence"/>
</dbReference>
<dbReference type="InterPro" id="IPR004918">
    <property type="entry name" value="Cdc37"/>
</dbReference>
<feature type="non-terminal residue" evidence="3">
    <location>
        <position position="82"/>
    </location>
</feature>
<dbReference type="GO" id="GO:0031072">
    <property type="term" value="F:heat shock protein binding"/>
    <property type="evidence" value="ECO:0007669"/>
    <property type="project" value="TreeGrafter"/>
</dbReference>
<dbReference type="GO" id="GO:0050821">
    <property type="term" value="P:protein stabilization"/>
    <property type="evidence" value="ECO:0007669"/>
    <property type="project" value="TreeGrafter"/>
</dbReference>
<dbReference type="GO" id="GO:0019901">
    <property type="term" value="F:protein kinase binding"/>
    <property type="evidence" value="ECO:0007669"/>
    <property type="project" value="InterPro"/>
</dbReference>